<organism evidence="1 2">
    <name type="scientific">Strongylocentrotus purpuratus</name>
    <name type="common">Purple sea urchin</name>
    <dbReference type="NCBI Taxonomy" id="7668"/>
    <lineage>
        <taxon>Eukaryota</taxon>
        <taxon>Metazoa</taxon>
        <taxon>Echinodermata</taxon>
        <taxon>Eleutherozoa</taxon>
        <taxon>Echinozoa</taxon>
        <taxon>Echinoidea</taxon>
        <taxon>Euechinoidea</taxon>
        <taxon>Echinacea</taxon>
        <taxon>Camarodonta</taxon>
        <taxon>Echinidea</taxon>
        <taxon>Strongylocentrotidae</taxon>
        <taxon>Strongylocentrotus</taxon>
    </lineage>
</organism>
<reference evidence="1" key="2">
    <citation type="submission" date="2021-01" db="UniProtKB">
        <authorList>
            <consortium name="EnsemblMetazoa"/>
        </authorList>
    </citation>
    <scope>IDENTIFICATION</scope>
</reference>
<accession>A0A7M7HJK1</accession>
<keyword evidence="2" id="KW-1185">Reference proteome</keyword>
<dbReference type="CDD" id="cd02440">
    <property type="entry name" value="AdoMet_MTases"/>
    <property type="match status" value="1"/>
</dbReference>
<evidence type="ECO:0000313" key="1">
    <source>
        <dbReference type="EnsemblMetazoa" id="XP_011682402"/>
    </source>
</evidence>
<evidence type="ECO:0008006" key="3">
    <source>
        <dbReference type="Google" id="ProtNLM"/>
    </source>
</evidence>
<name>A0A7M7HJK1_STRPU</name>
<dbReference type="EnsemblMetazoa" id="XM_011684100">
    <property type="protein sequence ID" value="XP_011682402"/>
    <property type="gene ID" value="LOC100889014"/>
</dbReference>
<protein>
    <recommendedName>
        <fullName evidence="3">Histamine N-methyltransferase</fullName>
    </recommendedName>
</protein>
<reference evidence="2" key="1">
    <citation type="submission" date="2015-02" db="EMBL/GenBank/DDBJ databases">
        <title>Genome sequencing for Strongylocentrotus purpuratus.</title>
        <authorList>
            <person name="Murali S."/>
            <person name="Liu Y."/>
            <person name="Vee V."/>
            <person name="English A."/>
            <person name="Wang M."/>
            <person name="Skinner E."/>
            <person name="Han Y."/>
            <person name="Muzny D.M."/>
            <person name="Worley K.C."/>
            <person name="Gibbs R.A."/>
        </authorList>
    </citation>
    <scope>NUCLEOTIDE SEQUENCE</scope>
</reference>
<proteinExistence type="predicted"/>
<dbReference type="InterPro" id="IPR029063">
    <property type="entry name" value="SAM-dependent_MTases_sf"/>
</dbReference>
<sequence>MTSQQITQMQANRRDSGMTTIEEYHYLDALTEFIRRCDQEEVMLAWIKNRCLNILNVLPIEKSSPLNPVRVVGVGCGNGIMDVQILRELSSLSAFTQQIAVEPNDSELLRFKARIEEDERLKSFTFDWIHATTEGFEATMNQLIAEGAFPKVHFVHMLQMLYHARDVDSTISNYYRALLDGGVMLITIASKKNNDLFKSFLDLEPKRNKQTPKNKKRYGDDVTRVLRRLGLKYDIENVIYHLDITECFKEDSKSGKLLLDFICLTNAAQVYQTLTTSDRDRLMKRLLDHCEQHPDGRVTVRLSFDAIVVTKSSEQTLLTPSSADSSAVENKMDAQ</sequence>
<dbReference type="SUPFAM" id="SSF53335">
    <property type="entry name" value="S-adenosyl-L-methionine-dependent methyltransferases"/>
    <property type="match status" value="1"/>
</dbReference>
<dbReference type="Gene3D" id="3.40.50.150">
    <property type="entry name" value="Vaccinia Virus protein VP39"/>
    <property type="match status" value="1"/>
</dbReference>
<evidence type="ECO:0000313" key="2">
    <source>
        <dbReference type="Proteomes" id="UP000007110"/>
    </source>
</evidence>
<dbReference type="GeneID" id="100889014"/>
<dbReference type="Pfam" id="PF13489">
    <property type="entry name" value="Methyltransf_23"/>
    <property type="match status" value="1"/>
</dbReference>
<dbReference type="RefSeq" id="XP_011682402.2">
    <property type="nucleotide sequence ID" value="XM_011684100.2"/>
</dbReference>
<dbReference type="AlphaFoldDB" id="A0A7M7HJK1"/>
<dbReference type="Proteomes" id="UP000007110">
    <property type="component" value="Unassembled WGS sequence"/>
</dbReference>